<proteinExistence type="predicted"/>
<dbReference type="PROSITE" id="PS50943">
    <property type="entry name" value="HTH_CROC1"/>
    <property type="match status" value="1"/>
</dbReference>
<dbReference type="InterPro" id="IPR001387">
    <property type="entry name" value="Cro/C1-type_HTH"/>
</dbReference>
<dbReference type="GO" id="GO:0005829">
    <property type="term" value="C:cytosol"/>
    <property type="evidence" value="ECO:0007669"/>
    <property type="project" value="TreeGrafter"/>
</dbReference>
<protein>
    <recommendedName>
        <fullName evidence="3">HTH cro/C1-type domain-containing protein</fullName>
    </recommendedName>
</protein>
<keyword evidence="1" id="KW-0238">DNA-binding</keyword>
<dbReference type="SUPFAM" id="SSF47413">
    <property type="entry name" value="lambda repressor-like DNA-binding domains"/>
    <property type="match status" value="1"/>
</dbReference>
<dbReference type="Pfam" id="PF13560">
    <property type="entry name" value="HTH_31"/>
    <property type="match status" value="1"/>
</dbReference>
<keyword evidence="2" id="KW-1133">Transmembrane helix</keyword>
<dbReference type="AlphaFoldDB" id="X1CWB1"/>
<evidence type="ECO:0000256" key="1">
    <source>
        <dbReference type="ARBA" id="ARBA00023125"/>
    </source>
</evidence>
<sequence length="181" mass="20087">MENKQSFGAQLRELRKSASLTLRELAEKVNVNFTYLSKIESGTLPPPSEKVIRHLAEALNFDKDELLALAGIIPSDIAEILKDRKAREKLRAEQAKRAKSTGIKMPDLPNVSIPLKGLYRLALPVFLVIAVAFSIWYASPTQALTVVIAEPSDGYLGSTHTFTVTVNIEEYELLPLQQVDI</sequence>
<keyword evidence="2" id="KW-0812">Transmembrane</keyword>
<dbReference type="GO" id="GO:0003677">
    <property type="term" value="F:DNA binding"/>
    <property type="evidence" value="ECO:0007669"/>
    <property type="project" value="UniProtKB-KW"/>
</dbReference>
<reference evidence="4" key="1">
    <citation type="journal article" date="2014" name="Front. Microbiol.">
        <title>High frequency of phylogenetically diverse reductive dehalogenase-homologous genes in deep subseafloor sedimentary metagenomes.</title>
        <authorList>
            <person name="Kawai M."/>
            <person name="Futagami T."/>
            <person name="Toyoda A."/>
            <person name="Takaki Y."/>
            <person name="Nishi S."/>
            <person name="Hori S."/>
            <person name="Arai W."/>
            <person name="Tsubouchi T."/>
            <person name="Morono Y."/>
            <person name="Uchiyama I."/>
            <person name="Ito T."/>
            <person name="Fujiyama A."/>
            <person name="Inagaki F."/>
            <person name="Takami H."/>
        </authorList>
    </citation>
    <scope>NUCLEOTIDE SEQUENCE</scope>
    <source>
        <strain evidence="4">Expedition CK06-06</strain>
    </source>
</reference>
<organism evidence="4">
    <name type="scientific">marine sediment metagenome</name>
    <dbReference type="NCBI Taxonomy" id="412755"/>
    <lineage>
        <taxon>unclassified sequences</taxon>
        <taxon>metagenomes</taxon>
        <taxon>ecological metagenomes</taxon>
    </lineage>
</organism>
<dbReference type="GO" id="GO:0003700">
    <property type="term" value="F:DNA-binding transcription factor activity"/>
    <property type="evidence" value="ECO:0007669"/>
    <property type="project" value="TreeGrafter"/>
</dbReference>
<feature type="non-terminal residue" evidence="4">
    <location>
        <position position="181"/>
    </location>
</feature>
<evidence type="ECO:0000256" key="2">
    <source>
        <dbReference type="SAM" id="Phobius"/>
    </source>
</evidence>
<name>X1CWB1_9ZZZZ</name>
<gene>
    <name evidence="4" type="ORF">S01H4_54295</name>
</gene>
<dbReference type="EMBL" id="BART01031230">
    <property type="protein sequence ID" value="GAH12117.1"/>
    <property type="molecule type" value="Genomic_DNA"/>
</dbReference>
<feature type="domain" description="HTH cro/C1-type" evidence="3">
    <location>
        <begin position="11"/>
        <end position="66"/>
    </location>
</feature>
<dbReference type="CDD" id="cd00093">
    <property type="entry name" value="HTH_XRE"/>
    <property type="match status" value="1"/>
</dbReference>
<dbReference type="Gene3D" id="1.10.260.40">
    <property type="entry name" value="lambda repressor-like DNA-binding domains"/>
    <property type="match status" value="1"/>
</dbReference>
<keyword evidence="2" id="KW-0472">Membrane</keyword>
<feature type="transmembrane region" description="Helical" evidence="2">
    <location>
        <begin position="118"/>
        <end position="138"/>
    </location>
</feature>
<dbReference type="PANTHER" id="PTHR46797">
    <property type="entry name" value="HTH-TYPE TRANSCRIPTIONAL REGULATOR"/>
    <property type="match status" value="1"/>
</dbReference>
<dbReference type="SMART" id="SM00530">
    <property type="entry name" value="HTH_XRE"/>
    <property type="match status" value="1"/>
</dbReference>
<evidence type="ECO:0000313" key="4">
    <source>
        <dbReference type="EMBL" id="GAH12117.1"/>
    </source>
</evidence>
<dbReference type="PANTHER" id="PTHR46797:SF1">
    <property type="entry name" value="METHYLPHOSPHONATE SYNTHASE"/>
    <property type="match status" value="1"/>
</dbReference>
<comment type="caution">
    <text evidence="4">The sequence shown here is derived from an EMBL/GenBank/DDBJ whole genome shotgun (WGS) entry which is preliminary data.</text>
</comment>
<evidence type="ECO:0000259" key="3">
    <source>
        <dbReference type="PROSITE" id="PS50943"/>
    </source>
</evidence>
<dbReference type="InterPro" id="IPR010982">
    <property type="entry name" value="Lambda_DNA-bd_dom_sf"/>
</dbReference>
<dbReference type="InterPro" id="IPR050807">
    <property type="entry name" value="TransReg_Diox_bact_type"/>
</dbReference>
<accession>X1CWB1</accession>